<dbReference type="PANTHER" id="PTHR37423">
    <property type="entry name" value="SOLUBLE LYTIC MUREIN TRANSGLYCOSYLASE-RELATED"/>
    <property type="match status" value="1"/>
</dbReference>
<evidence type="ECO:0000313" key="10">
    <source>
        <dbReference type="EMBL" id="MBO1326417.1"/>
    </source>
</evidence>
<evidence type="ECO:0000256" key="1">
    <source>
        <dbReference type="ARBA" id="ARBA00022729"/>
    </source>
</evidence>
<dbReference type="GO" id="GO:0051205">
    <property type="term" value="P:protein insertion into membrane"/>
    <property type="evidence" value="ECO:0007669"/>
    <property type="project" value="UniProtKB-UniRule"/>
</dbReference>
<comment type="subunit">
    <text evidence="6">Part of the Bam complex.</text>
</comment>
<dbReference type="InterPro" id="IPR039565">
    <property type="entry name" value="BamD-like"/>
</dbReference>
<accession>A0A939HMN7</accession>
<dbReference type="GO" id="GO:1990063">
    <property type="term" value="C:Bam protein complex"/>
    <property type="evidence" value="ECO:0007669"/>
    <property type="project" value="TreeGrafter"/>
</dbReference>
<keyword evidence="7" id="KW-0802">TPR repeat</keyword>
<dbReference type="SUPFAM" id="SSF48452">
    <property type="entry name" value="TPR-like"/>
    <property type="match status" value="1"/>
</dbReference>
<comment type="similarity">
    <text evidence="6">Belongs to the BamD family.</text>
</comment>
<dbReference type="PANTHER" id="PTHR37423:SF1">
    <property type="entry name" value="OUTER MEMBRANE PROTEIN ASSEMBLY FACTOR BAMD"/>
    <property type="match status" value="1"/>
</dbReference>
<keyword evidence="1 6" id="KW-0732">Signal</keyword>
<keyword evidence="4 6" id="KW-0998">Cell outer membrane</keyword>
<dbReference type="EMBL" id="JAFVMH010000010">
    <property type="protein sequence ID" value="MBO1326417.1"/>
    <property type="molecule type" value="Genomic_DNA"/>
</dbReference>
<evidence type="ECO:0000256" key="5">
    <source>
        <dbReference type="ARBA" id="ARBA00023288"/>
    </source>
</evidence>
<evidence type="ECO:0000256" key="3">
    <source>
        <dbReference type="ARBA" id="ARBA00023139"/>
    </source>
</evidence>
<dbReference type="GO" id="GO:0043165">
    <property type="term" value="P:Gram-negative-bacterium-type cell outer membrane assembly"/>
    <property type="evidence" value="ECO:0007669"/>
    <property type="project" value="UniProtKB-UniRule"/>
</dbReference>
<keyword evidence="3 6" id="KW-0564">Palmitate</keyword>
<protein>
    <recommendedName>
        <fullName evidence="6">Outer membrane protein assembly factor BamD</fullName>
    </recommendedName>
</protein>
<dbReference type="RefSeq" id="WP_207847107.1">
    <property type="nucleotide sequence ID" value="NZ_JAFVMH010000010.1"/>
</dbReference>
<dbReference type="CDD" id="cd15830">
    <property type="entry name" value="BamD"/>
    <property type="match status" value="1"/>
</dbReference>
<keyword evidence="5 6" id="KW-0449">Lipoprotein</keyword>
<proteinExistence type="inferred from homology"/>
<dbReference type="Gene3D" id="1.25.40.10">
    <property type="entry name" value="Tetratricopeptide repeat domain"/>
    <property type="match status" value="1"/>
</dbReference>
<dbReference type="InterPro" id="IPR011990">
    <property type="entry name" value="TPR-like_helical_dom_sf"/>
</dbReference>
<dbReference type="InterPro" id="IPR017689">
    <property type="entry name" value="BamD"/>
</dbReference>
<feature type="compositionally biased region" description="Low complexity" evidence="8">
    <location>
        <begin position="329"/>
        <end position="338"/>
    </location>
</feature>
<feature type="repeat" description="TPR" evidence="7">
    <location>
        <begin position="84"/>
        <end position="117"/>
    </location>
</feature>
<dbReference type="NCBIfam" id="TIGR03302">
    <property type="entry name" value="OM_YfiO"/>
    <property type="match status" value="1"/>
</dbReference>
<evidence type="ECO:0000313" key="11">
    <source>
        <dbReference type="Proteomes" id="UP000664073"/>
    </source>
</evidence>
<dbReference type="AlphaFoldDB" id="A0A939HMN7"/>
<dbReference type="InterPro" id="IPR019734">
    <property type="entry name" value="TPR_rpt"/>
</dbReference>
<sequence length="358" mass="39399">MSDISVKASPARLGLSRLLATIMLGGLAGCGLFKSDKPQAVPQLAPPETLYNNGIDALQTHRYALSALEFEVLQQNYPYSGYIPNAQLMEGYAYYLQDKYPESVQQLNRFISLHPTSTDAAYAYYLRALCFYEQIADVQRDQQGTAEAMDALEEVITRFPQSKYARDAQLKIDLCRDHLAGKEMLVGRYYQREKNYEGAINRYQRVVQDFQTTNHVPEALERMVEVYLTLGLTDQARKSATVLGYNYPGNEWYAYAYDKLKYHHALSNKLPLPGTPAGATLTPHPPEPGTPEAQKTQAPAPTALNDGHGAAGANAPTDLKKAPLTPVKAEPAPSDDAQPPAPTIAPAPAPVTQSRVLN</sequence>
<comment type="caution">
    <text evidence="10">The sequence shown here is derived from an EMBL/GenBank/DDBJ whole genome shotgun (WGS) entry which is preliminary data.</text>
</comment>
<reference evidence="10" key="1">
    <citation type="submission" date="2021-03" db="EMBL/GenBank/DDBJ databases">
        <title>The complete genome sequence of Acetobacter sp. TBRC 12339.</title>
        <authorList>
            <person name="Charoenyingcharoen P."/>
            <person name="Yukphan P."/>
        </authorList>
    </citation>
    <scope>NUCLEOTIDE SEQUENCE</scope>
    <source>
        <strain evidence="10">TBRC 12339</strain>
    </source>
</reference>
<keyword evidence="11" id="KW-1185">Reference proteome</keyword>
<organism evidence="10 11">
    <name type="scientific">Acetobacter garciniae</name>
    <dbReference type="NCBI Taxonomy" id="2817435"/>
    <lineage>
        <taxon>Bacteria</taxon>
        <taxon>Pseudomonadati</taxon>
        <taxon>Pseudomonadota</taxon>
        <taxon>Alphaproteobacteria</taxon>
        <taxon>Acetobacterales</taxon>
        <taxon>Acetobacteraceae</taxon>
        <taxon>Acetobacter</taxon>
    </lineage>
</organism>
<evidence type="ECO:0000256" key="2">
    <source>
        <dbReference type="ARBA" id="ARBA00023136"/>
    </source>
</evidence>
<feature type="region of interest" description="Disordered" evidence="8">
    <location>
        <begin position="274"/>
        <end position="358"/>
    </location>
</feature>
<dbReference type="PROSITE" id="PS50005">
    <property type="entry name" value="TPR"/>
    <property type="match status" value="1"/>
</dbReference>
<dbReference type="Pfam" id="PF13525">
    <property type="entry name" value="YfiO"/>
    <property type="match status" value="1"/>
</dbReference>
<evidence type="ECO:0000256" key="6">
    <source>
        <dbReference type="HAMAP-Rule" id="MF_00922"/>
    </source>
</evidence>
<comment type="function">
    <text evidence="6">Part of the outer membrane protein assembly complex, which is involved in assembly and insertion of beta-barrel proteins into the outer membrane.</text>
</comment>
<feature type="domain" description="Outer membrane lipoprotein BamD-like" evidence="9">
    <location>
        <begin position="46"/>
        <end position="240"/>
    </location>
</feature>
<comment type="subcellular location">
    <subcellularLocation>
        <location evidence="6">Cell outer membrane</location>
        <topology evidence="6">Lipid-anchor</topology>
    </subcellularLocation>
</comment>
<dbReference type="HAMAP" id="MF_00922">
    <property type="entry name" value="OM_assembly_BamD"/>
    <property type="match status" value="1"/>
</dbReference>
<evidence type="ECO:0000256" key="8">
    <source>
        <dbReference type="SAM" id="MobiDB-lite"/>
    </source>
</evidence>
<evidence type="ECO:0000259" key="9">
    <source>
        <dbReference type="Pfam" id="PF13525"/>
    </source>
</evidence>
<feature type="compositionally biased region" description="Pro residues" evidence="8">
    <location>
        <begin position="339"/>
        <end position="349"/>
    </location>
</feature>
<evidence type="ECO:0000256" key="4">
    <source>
        <dbReference type="ARBA" id="ARBA00023237"/>
    </source>
</evidence>
<keyword evidence="2 6" id="KW-0472">Membrane</keyword>
<dbReference type="PROSITE" id="PS51257">
    <property type="entry name" value="PROKAR_LIPOPROTEIN"/>
    <property type="match status" value="1"/>
</dbReference>
<evidence type="ECO:0000256" key="7">
    <source>
        <dbReference type="PROSITE-ProRule" id="PRU00339"/>
    </source>
</evidence>
<name>A0A939HMN7_9PROT</name>
<gene>
    <name evidence="6 10" type="primary">bamD</name>
    <name evidence="10" type="ORF">J2D77_14790</name>
</gene>
<dbReference type="Proteomes" id="UP000664073">
    <property type="component" value="Unassembled WGS sequence"/>
</dbReference>